<reference evidence="5" key="2">
    <citation type="submission" date="2020-10" db="UniProtKB">
        <authorList>
            <consortium name="WormBaseParasite"/>
        </authorList>
    </citation>
    <scope>IDENTIFICATION</scope>
</reference>
<feature type="chain" id="PRO_5028797334" evidence="3">
    <location>
        <begin position="23"/>
        <end position="195"/>
    </location>
</feature>
<dbReference type="AlphaFoldDB" id="A0A7E4W5F0"/>
<keyword evidence="2" id="KW-1133">Transmembrane helix</keyword>
<keyword evidence="4" id="KW-1185">Reference proteome</keyword>
<evidence type="ECO:0000313" key="5">
    <source>
        <dbReference type="WBParaSite" id="Pan_g760.t1"/>
    </source>
</evidence>
<feature type="transmembrane region" description="Helical" evidence="2">
    <location>
        <begin position="38"/>
        <end position="62"/>
    </location>
</feature>
<organism evidence="4 5">
    <name type="scientific">Panagrellus redivivus</name>
    <name type="common">Microworm</name>
    <dbReference type="NCBI Taxonomy" id="6233"/>
    <lineage>
        <taxon>Eukaryota</taxon>
        <taxon>Metazoa</taxon>
        <taxon>Ecdysozoa</taxon>
        <taxon>Nematoda</taxon>
        <taxon>Chromadorea</taxon>
        <taxon>Rhabditida</taxon>
        <taxon>Tylenchina</taxon>
        <taxon>Panagrolaimomorpha</taxon>
        <taxon>Panagrolaimoidea</taxon>
        <taxon>Panagrolaimidae</taxon>
        <taxon>Panagrellus</taxon>
    </lineage>
</organism>
<feature type="compositionally biased region" description="Pro residues" evidence="1">
    <location>
        <begin position="151"/>
        <end position="187"/>
    </location>
</feature>
<accession>A0A7E4W5F0</accession>
<evidence type="ECO:0000256" key="2">
    <source>
        <dbReference type="SAM" id="Phobius"/>
    </source>
</evidence>
<feature type="region of interest" description="Disordered" evidence="1">
    <location>
        <begin position="92"/>
        <end position="195"/>
    </location>
</feature>
<protein>
    <submittedName>
        <fullName evidence="5">Basic proline-rich protein</fullName>
    </submittedName>
</protein>
<evidence type="ECO:0000256" key="3">
    <source>
        <dbReference type="SAM" id="SignalP"/>
    </source>
</evidence>
<evidence type="ECO:0000256" key="1">
    <source>
        <dbReference type="SAM" id="MobiDB-lite"/>
    </source>
</evidence>
<keyword evidence="2" id="KW-0812">Transmembrane</keyword>
<reference evidence="4" key="1">
    <citation type="journal article" date="2013" name="Genetics">
        <title>The draft genome and transcriptome of Panagrellus redivivus are shaped by the harsh demands of a free-living lifestyle.</title>
        <authorList>
            <person name="Srinivasan J."/>
            <person name="Dillman A.R."/>
            <person name="Macchietto M.G."/>
            <person name="Heikkinen L."/>
            <person name="Lakso M."/>
            <person name="Fracchia K.M."/>
            <person name="Antoshechkin I."/>
            <person name="Mortazavi A."/>
            <person name="Wong G."/>
            <person name="Sternberg P.W."/>
        </authorList>
    </citation>
    <scope>NUCLEOTIDE SEQUENCE [LARGE SCALE GENOMIC DNA]</scope>
    <source>
        <strain evidence="4">MT8872</strain>
    </source>
</reference>
<keyword evidence="3" id="KW-0732">Signal</keyword>
<feature type="compositionally biased region" description="Low complexity" evidence="1">
    <location>
        <begin position="92"/>
        <end position="111"/>
    </location>
</feature>
<evidence type="ECO:0000313" key="4">
    <source>
        <dbReference type="Proteomes" id="UP000492821"/>
    </source>
</evidence>
<feature type="compositionally biased region" description="Low complexity" evidence="1">
    <location>
        <begin position="125"/>
        <end position="150"/>
    </location>
</feature>
<feature type="signal peptide" evidence="3">
    <location>
        <begin position="1"/>
        <end position="22"/>
    </location>
</feature>
<sequence>MRFRKILSVLALLILNGENVAAHAHAHHPPVVTRTTRYIILGVLVGGIILALILAFVGVLVCQWIKRRKKPETTEDNNGPPGPQVTVVQVPANQSQSQSNSQSMCSASMPSIQTQPPPQVIHVVQGAPPNQGQAYPAQQYPQQPIQVQQYPPQPNQAQPYPPPPPYQAPTNPPPQYQAPPNGPPPQQQPVQVVYV</sequence>
<proteinExistence type="predicted"/>
<name>A0A7E4W5F0_PANRE</name>
<dbReference type="WBParaSite" id="Pan_g760.t1">
    <property type="protein sequence ID" value="Pan_g760.t1"/>
    <property type="gene ID" value="Pan_g760"/>
</dbReference>
<keyword evidence="2" id="KW-0472">Membrane</keyword>
<dbReference type="Proteomes" id="UP000492821">
    <property type="component" value="Unassembled WGS sequence"/>
</dbReference>